<evidence type="ECO:0000256" key="1">
    <source>
        <dbReference type="SAM" id="SignalP"/>
    </source>
</evidence>
<dbReference type="CDD" id="cd05382">
    <property type="entry name" value="CAP_GAPR1-like"/>
    <property type="match status" value="1"/>
</dbReference>
<dbReference type="Gene3D" id="3.40.33.10">
    <property type="entry name" value="CAP"/>
    <property type="match status" value="1"/>
</dbReference>
<dbReference type="PRINTS" id="PR00837">
    <property type="entry name" value="V5TPXLIKE"/>
</dbReference>
<keyword evidence="4" id="KW-1185">Reference proteome</keyword>
<dbReference type="InterPro" id="IPR018244">
    <property type="entry name" value="Allrgn_V5/Tpx1_CS"/>
</dbReference>
<dbReference type="SUPFAM" id="SSF55797">
    <property type="entry name" value="PR-1-like"/>
    <property type="match status" value="1"/>
</dbReference>
<protein>
    <submittedName>
        <fullName evidence="3">CAP domain-containing protein</fullName>
    </submittedName>
</protein>
<dbReference type="PROSITE" id="PS01009">
    <property type="entry name" value="CRISP_1"/>
    <property type="match status" value="1"/>
</dbReference>
<comment type="caution">
    <text evidence="3">The sequence shown here is derived from an EMBL/GenBank/DDBJ whole genome shotgun (WGS) entry which is preliminary data.</text>
</comment>
<evidence type="ECO:0000313" key="4">
    <source>
        <dbReference type="Proteomes" id="UP001501725"/>
    </source>
</evidence>
<dbReference type="Pfam" id="PF00188">
    <property type="entry name" value="CAP"/>
    <property type="match status" value="1"/>
</dbReference>
<dbReference type="SMART" id="SM00198">
    <property type="entry name" value="SCP"/>
    <property type="match status" value="1"/>
</dbReference>
<dbReference type="RefSeq" id="WP_345252869.1">
    <property type="nucleotide sequence ID" value="NZ_BAABGY010000001.1"/>
</dbReference>
<name>A0ABP8G7M9_9BACT</name>
<dbReference type="InterPro" id="IPR035940">
    <property type="entry name" value="CAP_sf"/>
</dbReference>
<accession>A0ABP8G7M9</accession>
<evidence type="ECO:0000259" key="2">
    <source>
        <dbReference type="SMART" id="SM00198"/>
    </source>
</evidence>
<dbReference type="InterPro" id="IPR034113">
    <property type="entry name" value="SCP_GAPR1-like"/>
</dbReference>
<dbReference type="PANTHER" id="PTHR10334">
    <property type="entry name" value="CYSTEINE-RICH SECRETORY PROTEIN-RELATED"/>
    <property type="match status" value="1"/>
</dbReference>
<gene>
    <name evidence="3" type="ORF">GCM10023184_03330</name>
</gene>
<evidence type="ECO:0000313" key="3">
    <source>
        <dbReference type="EMBL" id="GAA4318851.1"/>
    </source>
</evidence>
<feature type="domain" description="SCP" evidence="2">
    <location>
        <begin position="31"/>
        <end position="170"/>
    </location>
</feature>
<feature type="signal peptide" evidence="1">
    <location>
        <begin position="1"/>
        <end position="19"/>
    </location>
</feature>
<proteinExistence type="predicted"/>
<dbReference type="Proteomes" id="UP001501725">
    <property type="component" value="Unassembled WGS sequence"/>
</dbReference>
<reference evidence="4" key="1">
    <citation type="journal article" date="2019" name="Int. J. Syst. Evol. Microbiol.">
        <title>The Global Catalogue of Microorganisms (GCM) 10K type strain sequencing project: providing services to taxonomists for standard genome sequencing and annotation.</title>
        <authorList>
            <consortium name="The Broad Institute Genomics Platform"/>
            <consortium name="The Broad Institute Genome Sequencing Center for Infectious Disease"/>
            <person name="Wu L."/>
            <person name="Ma J."/>
        </authorList>
    </citation>
    <scope>NUCLEOTIDE SEQUENCE [LARGE SCALE GENOMIC DNA]</scope>
    <source>
        <strain evidence="4">JCM 17919</strain>
    </source>
</reference>
<sequence>MKNPLLLLLVLSAPAFVQAQAPASGSRITPPEAVAALHFHNKIRAEVGAPGLQWSADLSGYAQKWADHLAAEGCALKHRPMSGEWAQQHGENIFWGSGRYFDATEASQSWYSEKKDFRYGPITESNYSRVGHYTQMVWKASTHLGMGAAQCRNGSWIIVANYSPRGNYIGVKPY</sequence>
<dbReference type="InterPro" id="IPR014044">
    <property type="entry name" value="CAP_dom"/>
</dbReference>
<dbReference type="EMBL" id="BAABGY010000001">
    <property type="protein sequence ID" value="GAA4318851.1"/>
    <property type="molecule type" value="Genomic_DNA"/>
</dbReference>
<keyword evidence="1" id="KW-0732">Signal</keyword>
<feature type="chain" id="PRO_5047240982" evidence="1">
    <location>
        <begin position="20"/>
        <end position="174"/>
    </location>
</feature>
<organism evidence="3 4">
    <name type="scientific">Flaviaesturariibacter amylovorans</name>
    <dbReference type="NCBI Taxonomy" id="1084520"/>
    <lineage>
        <taxon>Bacteria</taxon>
        <taxon>Pseudomonadati</taxon>
        <taxon>Bacteroidota</taxon>
        <taxon>Chitinophagia</taxon>
        <taxon>Chitinophagales</taxon>
        <taxon>Chitinophagaceae</taxon>
        <taxon>Flaviaestuariibacter</taxon>
    </lineage>
</organism>
<dbReference type="InterPro" id="IPR001283">
    <property type="entry name" value="CRISP-related"/>
</dbReference>